<dbReference type="Proteomes" id="UP000504609">
    <property type="component" value="Unplaced"/>
</dbReference>
<evidence type="ECO:0000313" key="6">
    <source>
        <dbReference type="RefSeq" id="XP_022960682.1"/>
    </source>
</evidence>
<dbReference type="KEGG" id="cmos:111461400"/>
<dbReference type="GeneID" id="111461400"/>
<dbReference type="PANTHER" id="PTHR10353:SF137">
    <property type="entry name" value="MYROSINASE 3-RELATED"/>
    <property type="match status" value="1"/>
</dbReference>
<dbReference type="InterPro" id="IPR017853">
    <property type="entry name" value="GH"/>
</dbReference>
<evidence type="ECO:0000256" key="4">
    <source>
        <dbReference type="RuleBase" id="RU003690"/>
    </source>
</evidence>
<protein>
    <submittedName>
        <fullName evidence="6">Beta-glucosidase 24-like</fullName>
    </submittedName>
</protein>
<dbReference type="RefSeq" id="XP_022960682.1">
    <property type="nucleotide sequence ID" value="XM_023104914.1"/>
</dbReference>
<keyword evidence="2" id="KW-0378">Hydrolase</keyword>
<name>A0A6J1H838_CUCMO</name>
<dbReference type="AlphaFoldDB" id="A0A6J1H838"/>
<sequence length="490" mass="56674">MANEVNNNGQRIDMIKRSSFPEDFVFGTASSAYQYEGDAFKDGKGPSTWDAYTHKHPERIVDHSNGDKAVDEYHRYKEDVALMKNIGFGVYRFSIAWTRILPLGKLSGGVNKDGIEYYHNLIDELLANGIKPYVTLFHWDVPEALEIEYGGFLNRQIVEHFQEFAELCFKEFGNKVKHWITFNEQFIYTFKSYVVGEYAQGRGAEWDKSRYLGGNSATEPYIVGHNSILAHAAAVNVYKTKYQEEQKGEIGITLEATWYVPYSDSDPYAAYRAFEFSLNWFLHPIVHGYYPITMKALVGERLPKFTNEESILITNSFDFLGINYYTANYAKHNSNSSSSYPEGSYLRDVNATLSTDRDGVPIGPKVRPSSWLAAYPQGLKKLLLYIKKTYKDPVIYITENGYFDYDSPNVDELLRDEGRIKYFNDHLYYLREAIEAGVRVRGYFAWSLLDNFEWANGYSMRFGLIYVDFKNNLERIQKDSAKWFHNFLTT</sequence>
<gene>
    <name evidence="6" type="primary">LOC111461400</name>
</gene>
<dbReference type="Gene3D" id="3.20.20.80">
    <property type="entry name" value="Glycosidases"/>
    <property type="match status" value="1"/>
</dbReference>
<comment type="similarity">
    <text evidence="1 4">Belongs to the glycosyl hydrolase 1 family.</text>
</comment>
<evidence type="ECO:0000256" key="2">
    <source>
        <dbReference type="ARBA" id="ARBA00022801"/>
    </source>
</evidence>
<accession>A0A6J1H838</accession>
<keyword evidence="3" id="KW-0326">Glycosidase</keyword>
<dbReference type="GO" id="GO:0005975">
    <property type="term" value="P:carbohydrate metabolic process"/>
    <property type="evidence" value="ECO:0007669"/>
    <property type="project" value="InterPro"/>
</dbReference>
<evidence type="ECO:0000256" key="3">
    <source>
        <dbReference type="ARBA" id="ARBA00023295"/>
    </source>
</evidence>
<dbReference type="FunFam" id="3.20.20.80:FF:000020">
    <property type="entry name" value="Beta-glucosidase 12"/>
    <property type="match status" value="1"/>
</dbReference>
<dbReference type="PRINTS" id="PR00131">
    <property type="entry name" value="GLHYDRLASE1"/>
</dbReference>
<evidence type="ECO:0000313" key="5">
    <source>
        <dbReference type="Proteomes" id="UP000504609"/>
    </source>
</evidence>
<organism evidence="5 6">
    <name type="scientific">Cucurbita moschata</name>
    <name type="common">Winter crookneck squash</name>
    <name type="synonym">Cucurbita pepo var. moschata</name>
    <dbReference type="NCBI Taxonomy" id="3662"/>
    <lineage>
        <taxon>Eukaryota</taxon>
        <taxon>Viridiplantae</taxon>
        <taxon>Streptophyta</taxon>
        <taxon>Embryophyta</taxon>
        <taxon>Tracheophyta</taxon>
        <taxon>Spermatophyta</taxon>
        <taxon>Magnoliopsida</taxon>
        <taxon>eudicotyledons</taxon>
        <taxon>Gunneridae</taxon>
        <taxon>Pentapetalae</taxon>
        <taxon>rosids</taxon>
        <taxon>fabids</taxon>
        <taxon>Cucurbitales</taxon>
        <taxon>Cucurbitaceae</taxon>
        <taxon>Cucurbiteae</taxon>
        <taxon>Cucurbita</taxon>
    </lineage>
</organism>
<dbReference type="InterPro" id="IPR001360">
    <property type="entry name" value="Glyco_hydro_1"/>
</dbReference>
<keyword evidence="5" id="KW-1185">Reference proteome</keyword>
<dbReference type="Pfam" id="PF00232">
    <property type="entry name" value="Glyco_hydro_1"/>
    <property type="match status" value="1"/>
</dbReference>
<reference evidence="6" key="1">
    <citation type="submission" date="2025-08" db="UniProtKB">
        <authorList>
            <consortium name="RefSeq"/>
        </authorList>
    </citation>
    <scope>IDENTIFICATION</scope>
    <source>
        <tissue evidence="6">Young leaves</tissue>
    </source>
</reference>
<dbReference type="SUPFAM" id="SSF51445">
    <property type="entry name" value="(Trans)glycosidases"/>
    <property type="match status" value="1"/>
</dbReference>
<evidence type="ECO:0000256" key="1">
    <source>
        <dbReference type="ARBA" id="ARBA00010838"/>
    </source>
</evidence>
<proteinExistence type="inferred from homology"/>
<dbReference type="GO" id="GO:0008422">
    <property type="term" value="F:beta-glucosidase activity"/>
    <property type="evidence" value="ECO:0007669"/>
    <property type="project" value="TreeGrafter"/>
</dbReference>
<dbReference type="PANTHER" id="PTHR10353">
    <property type="entry name" value="GLYCOSYL HYDROLASE"/>
    <property type="match status" value="1"/>
</dbReference>